<evidence type="ECO:0000256" key="3">
    <source>
        <dbReference type="ARBA" id="ARBA00022729"/>
    </source>
</evidence>
<evidence type="ECO:0000259" key="7">
    <source>
        <dbReference type="Pfam" id="PF14322"/>
    </source>
</evidence>
<comment type="subcellular location">
    <subcellularLocation>
        <location evidence="1">Cell outer membrane</location>
    </subcellularLocation>
</comment>
<sequence>MKYFYSPLIVFIAAGIVMLAAGGCNKYLDVPLPVNRITGDAAFISDAATSSVVTGLIQQISQAGYTAGSTGVGYTTALYADETQNLNPAILSNALFYANGLNTSSPSGTTQWTAIYQQLYQVNLAIEKISSGTGTLSYRNQWLGESYFLRGYLLWILTNLYGDAPMPLTSNFELNRTIANSPQASLYSQIIKDLKMAQTLLTVDYKDGYGAATTDRSRPNQLAVRAMLARVYLYQQDWANAEAEATSVISAANYQLVPLSQAFLINNKEAVWSFATLTGSTTVVSEYTLYNNAMPAVIPAGRQLTSYGVNAAMSTDLVNAFEPGDNRLQNWVRQTTVPATATAPALTYYFPNKYKASAVGTEHNVVLRLAEAYLIRAEARAQQNNLTGGQDDLNAVRQRAGLGLLKPASPELLVAAILKERRTELFTEFGHRLFDLRRTGTLNTVMNAYAPVKGGSWSAYKQYWPRPAEDLQTNPNIQQTPGY</sequence>
<evidence type="ECO:0000313" key="8">
    <source>
        <dbReference type="EMBL" id="MDT3402350.1"/>
    </source>
</evidence>
<keyword evidence="3" id="KW-0732">Signal</keyword>
<evidence type="ECO:0000256" key="5">
    <source>
        <dbReference type="ARBA" id="ARBA00023237"/>
    </source>
</evidence>
<keyword evidence="9" id="KW-1185">Reference proteome</keyword>
<feature type="domain" description="SusD-like N-terminal" evidence="7">
    <location>
        <begin position="56"/>
        <end position="233"/>
    </location>
</feature>
<dbReference type="EMBL" id="JAVLVU010000001">
    <property type="protein sequence ID" value="MDT3402350.1"/>
    <property type="molecule type" value="Genomic_DNA"/>
</dbReference>
<gene>
    <name evidence="8" type="ORF">QE417_001422</name>
</gene>
<feature type="domain" description="RagB/SusD" evidence="6">
    <location>
        <begin position="333"/>
        <end position="483"/>
    </location>
</feature>
<dbReference type="CDD" id="cd08977">
    <property type="entry name" value="SusD"/>
    <property type="match status" value="1"/>
</dbReference>
<dbReference type="InterPro" id="IPR033985">
    <property type="entry name" value="SusD-like_N"/>
</dbReference>
<evidence type="ECO:0000256" key="2">
    <source>
        <dbReference type="ARBA" id="ARBA00006275"/>
    </source>
</evidence>
<comment type="similarity">
    <text evidence="2">Belongs to the SusD family.</text>
</comment>
<evidence type="ECO:0000256" key="4">
    <source>
        <dbReference type="ARBA" id="ARBA00023136"/>
    </source>
</evidence>
<comment type="caution">
    <text evidence="8">The sequence shown here is derived from an EMBL/GenBank/DDBJ whole genome shotgun (WGS) entry which is preliminary data.</text>
</comment>
<organism evidence="8 9">
    <name type="scientific">Mucilaginibacter terrae</name>
    <dbReference type="NCBI Taxonomy" id="1955052"/>
    <lineage>
        <taxon>Bacteria</taxon>
        <taxon>Pseudomonadati</taxon>
        <taxon>Bacteroidota</taxon>
        <taxon>Sphingobacteriia</taxon>
        <taxon>Sphingobacteriales</taxon>
        <taxon>Sphingobacteriaceae</taxon>
        <taxon>Mucilaginibacter</taxon>
    </lineage>
</organism>
<dbReference type="InterPro" id="IPR012944">
    <property type="entry name" value="SusD_RagB_dom"/>
</dbReference>
<dbReference type="PROSITE" id="PS51257">
    <property type="entry name" value="PROKAR_LIPOPROTEIN"/>
    <property type="match status" value="1"/>
</dbReference>
<evidence type="ECO:0008006" key="10">
    <source>
        <dbReference type="Google" id="ProtNLM"/>
    </source>
</evidence>
<dbReference type="Pfam" id="PF07980">
    <property type="entry name" value="SusD_RagB"/>
    <property type="match status" value="1"/>
</dbReference>
<dbReference type="InterPro" id="IPR011990">
    <property type="entry name" value="TPR-like_helical_dom_sf"/>
</dbReference>
<evidence type="ECO:0000313" key="9">
    <source>
        <dbReference type="Proteomes" id="UP001258315"/>
    </source>
</evidence>
<keyword evidence="5" id="KW-0998">Cell outer membrane</keyword>
<reference evidence="9" key="1">
    <citation type="submission" date="2023-07" db="EMBL/GenBank/DDBJ databases">
        <title>Functional and genomic diversity of the sorghum phyllosphere microbiome.</title>
        <authorList>
            <person name="Shade A."/>
        </authorList>
    </citation>
    <scope>NUCLEOTIDE SEQUENCE [LARGE SCALE GENOMIC DNA]</scope>
    <source>
        <strain evidence="9">SORGH_AS_0422</strain>
    </source>
</reference>
<accession>A0ABU3GUN6</accession>
<dbReference type="Pfam" id="PF14322">
    <property type="entry name" value="SusD-like_3"/>
    <property type="match status" value="1"/>
</dbReference>
<dbReference type="Gene3D" id="1.25.40.390">
    <property type="match status" value="1"/>
</dbReference>
<evidence type="ECO:0000259" key="6">
    <source>
        <dbReference type="Pfam" id="PF07980"/>
    </source>
</evidence>
<dbReference type="RefSeq" id="WP_311948741.1">
    <property type="nucleotide sequence ID" value="NZ_JAVLVU010000001.1"/>
</dbReference>
<dbReference type="SUPFAM" id="SSF48452">
    <property type="entry name" value="TPR-like"/>
    <property type="match status" value="1"/>
</dbReference>
<evidence type="ECO:0000256" key="1">
    <source>
        <dbReference type="ARBA" id="ARBA00004442"/>
    </source>
</evidence>
<name>A0ABU3GUN6_9SPHI</name>
<protein>
    <recommendedName>
        <fullName evidence="10">RagB/SusD family nutrient uptake outer membrane protein</fullName>
    </recommendedName>
</protein>
<keyword evidence="4" id="KW-0472">Membrane</keyword>
<dbReference type="Proteomes" id="UP001258315">
    <property type="component" value="Unassembled WGS sequence"/>
</dbReference>
<proteinExistence type="inferred from homology"/>